<evidence type="ECO:0000256" key="3">
    <source>
        <dbReference type="ARBA" id="ARBA00022801"/>
    </source>
</evidence>
<comment type="similarity">
    <text evidence="1">Belongs to the peptidase S33 family.</text>
</comment>
<protein>
    <submittedName>
        <fullName evidence="5">Alpha/beta fold hydrolase</fullName>
    </submittedName>
</protein>
<dbReference type="SUPFAM" id="SSF53474">
    <property type="entry name" value="alpha/beta-Hydrolases"/>
    <property type="match status" value="1"/>
</dbReference>
<keyword evidence="3 5" id="KW-0378">Hydrolase</keyword>
<keyword evidence="6" id="KW-1185">Reference proteome</keyword>
<evidence type="ECO:0000259" key="4">
    <source>
        <dbReference type="Pfam" id="PF06441"/>
    </source>
</evidence>
<dbReference type="Proteomes" id="UP001197247">
    <property type="component" value="Unassembled WGS sequence"/>
</dbReference>
<proteinExistence type="inferred from homology"/>
<dbReference type="InterPro" id="IPR016292">
    <property type="entry name" value="Epoxide_hydrolase"/>
</dbReference>
<dbReference type="InterPro" id="IPR010497">
    <property type="entry name" value="Epoxide_hydro_N"/>
</dbReference>
<dbReference type="Gene3D" id="3.40.50.1820">
    <property type="entry name" value="alpha/beta hydrolase"/>
    <property type="match status" value="1"/>
</dbReference>
<dbReference type="PANTHER" id="PTHR21661:SF35">
    <property type="entry name" value="EPOXIDE HYDROLASE"/>
    <property type="match status" value="1"/>
</dbReference>
<feature type="domain" description="Epoxide hydrolase N-terminal" evidence="4">
    <location>
        <begin position="4"/>
        <end position="108"/>
    </location>
</feature>
<dbReference type="InterPro" id="IPR000639">
    <property type="entry name" value="Epox_hydrolase-like"/>
</dbReference>
<sequence length="389" mass="43394">MPEIEPFPIHIPDSELTALRARLAVTRLPDRETVADTGQGVQLERLTAVLKAWEQHDWRALERRWNALGHFRTQVDGLNIAYWHVRSAEPNAVPLVLTHGWPGSVLEFEKLIGPLTDPVAHGGSADDAFHVVVPSLPGFGFTERPAEPGWHPGRTAAAWAELMAVLGYLRFGAHGGDWGAFVSTELARREPDRVLALHLTMPIVSPLPEDRASADEAEAARIRQRDHFLYSAGTHALVQGARPQTLGYSLVDSPSGLAAWLGERLDAFADTRPEAGGGISLAQQVDNIALYWFTQTGASSVRWYWDAQRWTPNTAEAQNQQPVDVPTYCTVFPYEPFPVVRRWAERRYRNLVSWHEPPFGGHFSGWEQPDVLVAEIRDAFRTARKTSLS</sequence>
<gene>
    <name evidence="5" type="ORF">KIH74_13280</name>
</gene>
<dbReference type="PIRSF" id="PIRSF001112">
    <property type="entry name" value="Epoxide_hydrolase"/>
    <property type="match status" value="1"/>
</dbReference>
<reference evidence="5 6" key="1">
    <citation type="submission" date="2021-05" db="EMBL/GenBank/DDBJ databases">
        <title>Kineosporia and Streptomyces sp. nov. two new marine actinobacteria isolated from Coral.</title>
        <authorList>
            <person name="Buangrab K."/>
            <person name="Sutthacheep M."/>
            <person name="Yeemin T."/>
            <person name="Harunari E."/>
            <person name="Igarashi Y."/>
            <person name="Kanchanasin P."/>
            <person name="Tanasupawat S."/>
            <person name="Phongsopitanun W."/>
        </authorList>
    </citation>
    <scope>NUCLEOTIDE SEQUENCE [LARGE SCALE GENOMIC DNA]</scope>
    <source>
        <strain evidence="5 6">J2-2</strain>
    </source>
</reference>
<keyword evidence="2" id="KW-0058">Aromatic hydrocarbons catabolism</keyword>
<accession>A0ABS5TIK3</accession>
<evidence type="ECO:0000313" key="5">
    <source>
        <dbReference type="EMBL" id="MBT0769903.1"/>
    </source>
</evidence>
<dbReference type="PANTHER" id="PTHR21661">
    <property type="entry name" value="EPOXIDE HYDROLASE 1-RELATED"/>
    <property type="match status" value="1"/>
</dbReference>
<organism evidence="5 6">
    <name type="scientific">Kineosporia corallincola</name>
    <dbReference type="NCBI Taxonomy" id="2835133"/>
    <lineage>
        <taxon>Bacteria</taxon>
        <taxon>Bacillati</taxon>
        <taxon>Actinomycetota</taxon>
        <taxon>Actinomycetes</taxon>
        <taxon>Kineosporiales</taxon>
        <taxon>Kineosporiaceae</taxon>
        <taxon>Kineosporia</taxon>
    </lineage>
</organism>
<dbReference type="PRINTS" id="PR00412">
    <property type="entry name" value="EPOXHYDRLASE"/>
</dbReference>
<dbReference type="GO" id="GO:0016787">
    <property type="term" value="F:hydrolase activity"/>
    <property type="evidence" value="ECO:0007669"/>
    <property type="project" value="UniProtKB-KW"/>
</dbReference>
<evidence type="ECO:0000313" key="6">
    <source>
        <dbReference type="Proteomes" id="UP001197247"/>
    </source>
</evidence>
<evidence type="ECO:0000256" key="2">
    <source>
        <dbReference type="ARBA" id="ARBA00022797"/>
    </source>
</evidence>
<evidence type="ECO:0000256" key="1">
    <source>
        <dbReference type="ARBA" id="ARBA00010088"/>
    </source>
</evidence>
<dbReference type="Pfam" id="PF06441">
    <property type="entry name" value="EHN"/>
    <property type="match status" value="1"/>
</dbReference>
<comment type="caution">
    <text evidence="5">The sequence shown here is derived from an EMBL/GenBank/DDBJ whole genome shotgun (WGS) entry which is preliminary data.</text>
</comment>
<dbReference type="InterPro" id="IPR029058">
    <property type="entry name" value="AB_hydrolase_fold"/>
</dbReference>
<name>A0ABS5TIK3_9ACTN</name>
<dbReference type="RefSeq" id="WP_214156204.1">
    <property type="nucleotide sequence ID" value="NZ_JAHBAY010000005.1"/>
</dbReference>
<dbReference type="EMBL" id="JAHBAY010000005">
    <property type="protein sequence ID" value="MBT0769903.1"/>
    <property type="molecule type" value="Genomic_DNA"/>
</dbReference>